<dbReference type="PROSITE" id="PS51222">
    <property type="entry name" value="DCD"/>
    <property type="match status" value="1"/>
</dbReference>
<name>A0A9N7NIZ3_STRHE</name>
<dbReference type="Gene3D" id="2.120.10.80">
    <property type="entry name" value="Kelch-type beta propeller"/>
    <property type="match status" value="2"/>
</dbReference>
<sequence>MAANSKWARFLEKSQLGGVIFGCTNDTMEECLTSQLFGLPAKHFKYVQNIEPGLPLFLFNYSDRKLHGIYEAVSSGQLNINQYAWTAGGSDKTKFPAQVQVRVRTKCEALPEHQFKPIIANNYYNQVHFRFELDHAQTTKLLSKMSPSAVSPSQALTPKKAQKWTPVVKSSPSKNKREESGACEPSSLPKEDSANSHGAFATSDDSQILNEMNNQLKEPSPCDQNYETIQHYDEKDLLYIKLKELALSGELSDAIMMGDVVEGACMENTDLEHENHDDAVANMGKWKVSPTCDVLKFHKPMSAVRGNASVARLHGELYVFGGGTDSLWYDTVESYNVVDDQWTTRPSLTTKKKCLAVAALDDKFYSVGGGSEIECLSEVEMFDPNAGRWVLARPMLEKRFAVAAVECHGAVYAVGGFDGTDYLKYAIGGHDGETMVPSVEIYDVRMGTWTAGESLNQGRAFLAAAVLKDSIYVIGGLKVGPSIIDTIECYKEGQGWRESNLKSVGNICYTSAVVLGDD</sequence>
<evidence type="ECO:0000259" key="2">
    <source>
        <dbReference type="PROSITE" id="PS51222"/>
    </source>
</evidence>
<gene>
    <name evidence="3" type="ORF">SHERM_03358</name>
</gene>
<dbReference type="SUPFAM" id="SSF117281">
    <property type="entry name" value="Kelch motif"/>
    <property type="match status" value="1"/>
</dbReference>
<dbReference type="OrthoDB" id="45365at2759"/>
<proteinExistence type="predicted"/>
<evidence type="ECO:0000313" key="4">
    <source>
        <dbReference type="Proteomes" id="UP001153555"/>
    </source>
</evidence>
<keyword evidence="4" id="KW-1185">Reference proteome</keyword>
<dbReference type="PANTHER" id="PTHR46034">
    <property type="match status" value="1"/>
</dbReference>
<dbReference type="Pfam" id="PF10539">
    <property type="entry name" value="Dev_Cell_Death"/>
    <property type="match status" value="1"/>
</dbReference>
<organism evidence="3 4">
    <name type="scientific">Striga hermonthica</name>
    <name type="common">Purple witchweed</name>
    <name type="synonym">Buchnera hermonthica</name>
    <dbReference type="NCBI Taxonomy" id="68872"/>
    <lineage>
        <taxon>Eukaryota</taxon>
        <taxon>Viridiplantae</taxon>
        <taxon>Streptophyta</taxon>
        <taxon>Embryophyta</taxon>
        <taxon>Tracheophyta</taxon>
        <taxon>Spermatophyta</taxon>
        <taxon>Magnoliopsida</taxon>
        <taxon>eudicotyledons</taxon>
        <taxon>Gunneridae</taxon>
        <taxon>Pentapetalae</taxon>
        <taxon>asterids</taxon>
        <taxon>lamiids</taxon>
        <taxon>Lamiales</taxon>
        <taxon>Orobanchaceae</taxon>
        <taxon>Buchnereae</taxon>
        <taxon>Striga</taxon>
    </lineage>
</organism>
<evidence type="ECO:0000256" key="1">
    <source>
        <dbReference type="SAM" id="MobiDB-lite"/>
    </source>
</evidence>
<dbReference type="InterPro" id="IPR044832">
    <property type="entry name" value="NRP-like"/>
</dbReference>
<dbReference type="InterPro" id="IPR006652">
    <property type="entry name" value="Kelch_1"/>
</dbReference>
<accession>A0A9N7NIZ3</accession>
<comment type="caution">
    <text evidence="3">The sequence shown here is derived from an EMBL/GenBank/DDBJ whole genome shotgun (WGS) entry which is preliminary data.</text>
</comment>
<feature type="region of interest" description="Disordered" evidence="1">
    <location>
        <begin position="149"/>
        <end position="204"/>
    </location>
</feature>
<reference evidence="3" key="1">
    <citation type="submission" date="2019-12" db="EMBL/GenBank/DDBJ databases">
        <authorList>
            <person name="Scholes J."/>
        </authorList>
    </citation>
    <scope>NUCLEOTIDE SEQUENCE</scope>
</reference>
<dbReference type="InterPro" id="IPR015915">
    <property type="entry name" value="Kelch-typ_b-propeller"/>
</dbReference>
<dbReference type="SMART" id="SM00767">
    <property type="entry name" value="DCD"/>
    <property type="match status" value="1"/>
</dbReference>
<evidence type="ECO:0000313" key="3">
    <source>
        <dbReference type="EMBL" id="CAA0836250.1"/>
    </source>
</evidence>
<protein>
    <recommendedName>
        <fullName evidence="2">DCD domain-containing protein</fullName>
    </recommendedName>
</protein>
<dbReference type="EMBL" id="CACSLK010030184">
    <property type="protein sequence ID" value="CAA0836250.1"/>
    <property type="molecule type" value="Genomic_DNA"/>
</dbReference>
<dbReference type="SMART" id="SM00612">
    <property type="entry name" value="Kelch"/>
    <property type="match status" value="4"/>
</dbReference>
<dbReference type="AlphaFoldDB" id="A0A9N7NIZ3"/>
<feature type="domain" description="DCD" evidence="2">
    <location>
        <begin position="14"/>
        <end position="147"/>
    </location>
</feature>
<dbReference type="Proteomes" id="UP001153555">
    <property type="component" value="Unassembled WGS sequence"/>
</dbReference>
<dbReference type="Pfam" id="PF01344">
    <property type="entry name" value="Kelch_1"/>
    <property type="match status" value="3"/>
</dbReference>
<dbReference type="InterPro" id="IPR013989">
    <property type="entry name" value="Dev_and_cell_death_domain"/>
</dbReference>
<dbReference type="GO" id="GO:0034976">
    <property type="term" value="P:response to endoplasmic reticulum stress"/>
    <property type="evidence" value="ECO:0007669"/>
    <property type="project" value="InterPro"/>
</dbReference>
<dbReference type="PANTHER" id="PTHR46034:SF7">
    <property type="entry name" value="INFLUENZA VIRUS NS1A-BINDING PROTEIN"/>
    <property type="match status" value="1"/>
</dbReference>